<dbReference type="SMART" id="SM00385">
    <property type="entry name" value="CYCLIN"/>
    <property type="match status" value="2"/>
</dbReference>
<organism evidence="3 4">
    <name type="scientific">Schizosaccharomyces octosporus (strain yFS286)</name>
    <name type="common">Fission yeast</name>
    <name type="synonym">Octosporomyces octosporus</name>
    <dbReference type="NCBI Taxonomy" id="483514"/>
    <lineage>
        <taxon>Eukaryota</taxon>
        <taxon>Fungi</taxon>
        <taxon>Dikarya</taxon>
        <taxon>Ascomycota</taxon>
        <taxon>Taphrinomycotina</taxon>
        <taxon>Schizosaccharomycetes</taxon>
        <taxon>Schizosaccharomycetales</taxon>
        <taxon>Schizosaccharomycetaceae</taxon>
        <taxon>Schizosaccharomyces</taxon>
    </lineage>
</organism>
<evidence type="ECO:0000313" key="3">
    <source>
        <dbReference type="EMBL" id="EPX74401.1"/>
    </source>
</evidence>
<dbReference type="InterPro" id="IPR013763">
    <property type="entry name" value="Cyclin-like_dom"/>
</dbReference>
<dbReference type="CDD" id="cd20546">
    <property type="entry name" value="CYCLIN_SpCG1C_ScCTK2-like_rpt2"/>
    <property type="match status" value="1"/>
</dbReference>
<dbReference type="PANTHER" id="PTHR10026">
    <property type="entry name" value="CYCLIN"/>
    <property type="match status" value="1"/>
</dbReference>
<dbReference type="OrthoDB" id="10266018at2759"/>
<feature type="domain" description="Cyclin-like" evidence="2">
    <location>
        <begin position="143"/>
        <end position="223"/>
    </location>
</feature>
<sequence length="228" mass="26064">MSGNYWSSSQLIQFYLPAKPKLSETNAFSEESTLHWERIQEIGDKIKLHQRVMATASVLLKRYLSKRKGKVEHTLEQHVSACVYLACKVEESPVHIRTICNEANALWNSSLPIDRSQVAALEFEIISVLEAYLIVYHPYPTLEKIFRDGLITKTQIQLAWNIVNDSYATDLCLLAHPHQIAYAALMLSCCDDEGTMNRLVDLFKTSDPLKIVLCIQALLSFYNQDERD</sequence>
<dbReference type="GO" id="GO:0016538">
    <property type="term" value="F:cyclin-dependent protein serine/threonine kinase regulator activity"/>
    <property type="evidence" value="ECO:0007669"/>
    <property type="project" value="InterPro"/>
</dbReference>
<dbReference type="Gene3D" id="1.10.472.10">
    <property type="entry name" value="Cyclin-like"/>
    <property type="match status" value="2"/>
</dbReference>
<comment type="similarity">
    <text evidence="1">Belongs to the cyclin family.</text>
</comment>
<dbReference type="PIRSF" id="PIRSF028758">
    <property type="entry name" value="Cyclin, C/H/G types"/>
    <property type="match status" value="1"/>
</dbReference>
<dbReference type="InterPro" id="IPR006671">
    <property type="entry name" value="Cyclin_N"/>
</dbReference>
<feature type="domain" description="Cyclin-like" evidence="2">
    <location>
        <begin position="37"/>
        <end position="127"/>
    </location>
</feature>
<dbReference type="GeneID" id="25032582"/>
<gene>
    <name evidence="3" type="ORF">SOCG_03610</name>
</gene>
<reference evidence="3 4" key="1">
    <citation type="journal article" date="2011" name="Science">
        <title>Comparative functional genomics of the fission yeasts.</title>
        <authorList>
            <person name="Rhind N."/>
            <person name="Chen Z."/>
            <person name="Yassour M."/>
            <person name="Thompson D.A."/>
            <person name="Haas B.J."/>
            <person name="Habib N."/>
            <person name="Wapinski I."/>
            <person name="Roy S."/>
            <person name="Lin M.F."/>
            <person name="Heiman D.I."/>
            <person name="Young S.K."/>
            <person name="Furuya K."/>
            <person name="Guo Y."/>
            <person name="Pidoux A."/>
            <person name="Chen H.M."/>
            <person name="Robbertse B."/>
            <person name="Goldberg J.M."/>
            <person name="Aoki K."/>
            <person name="Bayne E.H."/>
            <person name="Berlin A.M."/>
            <person name="Desjardins C.A."/>
            <person name="Dobbs E."/>
            <person name="Dukaj L."/>
            <person name="Fan L."/>
            <person name="FitzGerald M.G."/>
            <person name="French C."/>
            <person name="Gujja S."/>
            <person name="Hansen K."/>
            <person name="Keifenheim D."/>
            <person name="Levin J.Z."/>
            <person name="Mosher R.A."/>
            <person name="Mueller C.A."/>
            <person name="Pfiffner J."/>
            <person name="Priest M."/>
            <person name="Russ C."/>
            <person name="Smialowska A."/>
            <person name="Swoboda P."/>
            <person name="Sykes S.M."/>
            <person name="Vaughn M."/>
            <person name="Vengrova S."/>
            <person name="Yoder R."/>
            <person name="Zeng Q."/>
            <person name="Allshire R."/>
            <person name="Baulcombe D."/>
            <person name="Birren B.W."/>
            <person name="Brown W."/>
            <person name="Ekwall K."/>
            <person name="Kellis M."/>
            <person name="Leatherwood J."/>
            <person name="Levin H."/>
            <person name="Margalit H."/>
            <person name="Martienssen R."/>
            <person name="Nieduszynski C.A."/>
            <person name="Spatafora J.W."/>
            <person name="Friedman N."/>
            <person name="Dalgaard J.Z."/>
            <person name="Baumann P."/>
            <person name="Niki H."/>
            <person name="Regev A."/>
            <person name="Nusbaum C."/>
        </authorList>
    </citation>
    <scope>NUCLEOTIDE SEQUENCE [LARGE SCALE GENOMIC DNA]</scope>
    <source>
        <strain evidence="4">yFS286</strain>
    </source>
</reference>
<dbReference type="InterPro" id="IPR043198">
    <property type="entry name" value="Cyclin/Ssn8"/>
</dbReference>
<dbReference type="AlphaFoldDB" id="S9PZA1"/>
<dbReference type="RefSeq" id="XP_013017552.1">
    <property type="nucleotide sequence ID" value="XM_013162098.1"/>
</dbReference>
<accession>S9PZA1</accession>
<dbReference type="Pfam" id="PF00134">
    <property type="entry name" value="Cyclin_N"/>
    <property type="match status" value="1"/>
</dbReference>
<dbReference type="EMBL" id="KE503206">
    <property type="protein sequence ID" value="EPX74401.1"/>
    <property type="molecule type" value="Genomic_DNA"/>
</dbReference>
<evidence type="ECO:0000313" key="4">
    <source>
        <dbReference type="Proteomes" id="UP000016088"/>
    </source>
</evidence>
<proteinExistence type="inferred from homology"/>
<dbReference type="eggNOG" id="KOG0794">
    <property type="taxonomic scope" value="Eukaryota"/>
</dbReference>
<keyword evidence="4" id="KW-1185">Reference proteome</keyword>
<protein>
    <submittedName>
        <fullName evidence="3">Cyclin CycC</fullName>
    </submittedName>
</protein>
<dbReference type="GO" id="GO:0016592">
    <property type="term" value="C:mediator complex"/>
    <property type="evidence" value="ECO:0007669"/>
    <property type="project" value="EnsemblFungi"/>
</dbReference>
<keyword evidence="1" id="KW-0195">Cyclin</keyword>
<dbReference type="VEuPathDB" id="FungiDB:SOCG_03610"/>
<evidence type="ECO:0000256" key="1">
    <source>
        <dbReference type="RuleBase" id="RU000383"/>
    </source>
</evidence>
<evidence type="ECO:0000259" key="2">
    <source>
        <dbReference type="SMART" id="SM00385"/>
    </source>
</evidence>
<name>S9PZA1_SCHOY</name>
<dbReference type="Proteomes" id="UP000016088">
    <property type="component" value="Unassembled WGS sequence"/>
</dbReference>
<dbReference type="HOGENOM" id="CLU_1215393_0_0_1"/>
<dbReference type="SUPFAM" id="SSF47954">
    <property type="entry name" value="Cyclin-like"/>
    <property type="match status" value="2"/>
</dbReference>
<dbReference type="InterPro" id="IPR036915">
    <property type="entry name" value="Cyclin-like_sf"/>
</dbReference>
<dbReference type="GO" id="GO:0006357">
    <property type="term" value="P:regulation of transcription by RNA polymerase II"/>
    <property type="evidence" value="ECO:0007669"/>
    <property type="project" value="InterPro"/>
</dbReference>